<feature type="transmembrane region" description="Helical" evidence="8">
    <location>
        <begin position="135"/>
        <end position="154"/>
    </location>
</feature>
<comment type="similarity">
    <text evidence="2">Belongs to the AzlC family.</text>
</comment>
<evidence type="ECO:0000313" key="9">
    <source>
        <dbReference type="EMBL" id="PUA47317.1"/>
    </source>
</evidence>
<evidence type="ECO:0000256" key="4">
    <source>
        <dbReference type="ARBA" id="ARBA00022475"/>
    </source>
</evidence>
<name>A0A2T6GT33_9PSED</name>
<comment type="subcellular location">
    <subcellularLocation>
        <location evidence="1">Cell membrane</location>
        <topology evidence="1">Multi-pass membrane protein</topology>
    </subcellularLocation>
</comment>
<dbReference type="GO" id="GO:1903785">
    <property type="term" value="P:L-valine transmembrane transport"/>
    <property type="evidence" value="ECO:0007669"/>
    <property type="project" value="TreeGrafter"/>
</dbReference>
<dbReference type="RefSeq" id="WP_108543747.1">
    <property type="nucleotide sequence ID" value="NZ_PYJM01000001.1"/>
</dbReference>
<dbReference type="Pfam" id="PF03591">
    <property type="entry name" value="AzlC"/>
    <property type="match status" value="1"/>
</dbReference>
<feature type="transmembrane region" description="Helical" evidence="8">
    <location>
        <begin position="194"/>
        <end position="211"/>
    </location>
</feature>
<feature type="transmembrane region" description="Helical" evidence="8">
    <location>
        <begin position="20"/>
        <end position="38"/>
    </location>
</feature>
<dbReference type="GO" id="GO:0005886">
    <property type="term" value="C:plasma membrane"/>
    <property type="evidence" value="ECO:0007669"/>
    <property type="project" value="UniProtKB-SubCell"/>
</dbReference>
<dbReference type="PANTHER" id="PTHR34979">
    <property type="entry name" value="INNER MEMBRANE PROTEIN YGAZ"/>
    <property type="match status" value="1"/>
</dbReference>
<accession>A0A2T6GT33</accession>
<keyword evidence="7 8" id="KW-0472">Membrane</keyword>
<comment type="caution">
    <text evidence="9">The sequence shown here is derived from an EMBL/GenBank/DDBJ whole genome shotgun (WGS) entry which is preliminary data.</text>
</comment>
<evidence type="ECO:0000256" key="5">
    <source>
        <dbReference type="ARBA" id="ARBA00022692"/>
    </source>
</evidence>
<dbReference type="InterPro" id="IPR011606">
    <property type="entry name" value="Brnchd-chn_aa_trnsp_permease"/>
</dbReference>
<organism evidence="9 10">
    <name type="scientific">Pseudomonas protegens</name>
    <dbReference type="NCBI Taxonomy" id="380021"/>
    <lineage>
        <taxon>Bacteria</taxon>
        <taxon>Pseudomonadati</taxon>
        <taxon>Pseudomonadota</taxon>
        <taxon>Gammaproteobacteria</taxon>
        <taxon>Pseudomonadales</taxon>
        <taxon>Pseudomonadaceae</taxon>
        <taxon>Pseudomonas</taxon>
    </lineage>
</organism>
<evidence type="ECO:0000256" key="6">
    <source>
        <dbReference type="ARBA" id="ARBA00022989"/>
    </source>
</evidence>
<reference evidence="9 10" key="1">
    <citation type="submission" date="2018-03" db="EMBL/GenBank/DDBJ databases">
        <title>Draft genome sequence of the plant growth promoting rhizobacterium Pseudomonas protegens strain BNJ-SS-45 isolated from wheat (Triticum aestivum) rhizosphere.</title>
        <authorList>
            <person name="Bajpai A."/>
            <person name="Shende K."/>
            <person name="Meena N."/>
            <person name="Upadhyayula S.R."/>
            <person name="Suravajhala P."/>
            <person name="Medicherla K.M."/>
            <person name="Johri B.N."/>
        </authorList>
    </citation>
    <scope>NUCLEOTIDE SEQUENCE [LARGE SCALE GENOMIC DNA]</scope>
    <source>
        <strain evidence="9 10">BNJ-SS-45</strain>
    </source>
</reference>
<dbReference type="PANTHER" id="PTHR34979:SF1">
    <property type="entry name" value="INNER MEMBRANE PROTEIN YGAZ"/>
    <property type="match status" value="1"/>
</dbReference>
<keyword evidence="5 8" id="KW-0812">Transmembrane</keyword>
<evidence type="ECO:0000256" key="8">
    <source>
        <dbReference type="SAM" id="Phobius"/>
    </source>
</evidence>
<keyword evidence="6 8" id="KW-1133">Transmembrane helix</keyword>
<keyword evidence="3" id="KW-0813">Transport</keyword>
<evidence type="ECO:0000256" key="7">
    <source>
        <dbReference type="ARBA" id="ARBA00023136"/>
    </source>
</evidence>
<dbReference type="Proteomes" id="UP000244178">
    <property type="component" value="Unassembled WGS sequence"/>
</dbReference>
<proteinExistence type="inferred from homology"/>
<sequence>MQQQSQPELLTDRPELWRRVAPTALAIVPVSMLFGVLAARADWSLLEVALVGLLGFTGSGQFAALPLAQSGAGFFSLLLLTASLNSRYLPMAFASSARLPRRWLPKAAAAHLLGDEAYATETPGDSPAAVLMIRATIFLTWVLSGVLGACLGRALPAHWVGAELNLGYPASVVLMYLALSQLRRRLAGLPGRRLAILVHLALCVALSLALIRLLGTLYFWIPSVLATSVLLAWARS</sequence>
<feature type="transmembrane region" description="Helical" evidence="8">
    <location>
        <begin position="166"/>
        <end position="182"/>
    </location>
</feature>
<protein>
    <submittedName>
        <fullName evidence="9">Branched-chain amino acid ABC transporter permease</fullName>
    </submittedName>
</protein>
<evidence type="ECO:0000313" key="10">
    <source>
        <dbReference type="Proteomes" id="UP000244178"/>
    </source>
</evidence>
<evidence type="ECO:0000256" key="2">
    <source>
        <dbReference type="ARBA" id="ARBA00010735"/>
    </source>
</evidence>
<gene>
    <name evidence="9" type="ORF">C5U62_04900</name>
</gene>
<dbReference type="EMBL" id="PYJM01000001">
    <property type="protein sequence ID" value="PUA47317.1"/>
    <property type="molecule type" value="Genomic_DNA"/>
</dbReference>
<evidence type="ECO:0000256" key="1">
    <source>
        <dbReference type="ARBA" id="ARBA00004651"/>
    </source>
</evidence>
<dbReference type="AlphaFoldDB" id="A0A2T6GT33"/>
<keyword evidence="4" id="KW-1003">Cell membrane</keyword>
<evidence type="ECO:0000256" key="3">
    <source>
        <dbReference type="ARBA" id="ARBA00022448"/>
    </source>
</evidence>